<keyword evidence="2" id="KW-1185">Reference proteome</keyword>
<evidence type="ECO:0000313" key="1">
    <source>
        <dbReference type="EMBL" id="MBL4935598.1"/>
    </source>
</evidence>
<dbReference type="EMBL" id="JAESWC010000002">
    <property type="protein sequence ID" value="MBL4935598.1"/>
    <property type="molecule type" value="Genomic_DNA"/>
</dbReference>
<protein>
    <submittedName>
        <fullName evidence="1">DUF1349 domain-containing protein</fullName>
    </submittedName>
</protein>
<proteinExistence type="predicted"/>
<evidence type="ECO:0000313" key="2">
    <source>
        <dbReference type="Proteomes" id="UP000632377"/>
    </source>
</evidence>
<accession>A0ABS1T8B6</accession>
<dbReference type="PIRSF" id="PIRSF022704">
    <property type="entry name" value="UCP022704"/>
    <property type="match status" value="1"/>
</dbReference>
<comment type="caution">
    <text evidence="1">The sequence shown here is derived from an EMBL/GenBank/DDBJ whole genome shotgun (WGS) entry which is preliminary data.</text>
</comment>
<dbReference type="InterPro" id="IPR015987">
    <property type="entry name" value="UCP022704"/>
</dbReference>
<dbReference type="SUPFAM" id="SSF49899">
    <property type="entry name" value="Concanavalin A-like lectins/glucanases"/>
    <property type="match status" value="1"/>
</dbReference>
<dbReference type="Gene3D" id="2.60.120.200">
    <property type="match status" value="1"/>
</dbReference>
<reference evidence="1 2" key="1">
    <citation type="submission" date="2021-01" db="EMBL/GenBank/DDBJ databases">
        <title>Genome public.</title>
        <authorList>
            <person name="Liu C."/>
            <person name="Sun Q."/>
        </authorList>
    </citation>
    <scope>NUCLEOTIDE SEQUENCE [LARGE SCALE GENOMIC DNA]</scope>
    <source>
        <strain evidence="1 2">YIM B02515</strain>
    </source>
</reference>
<dbReference type="InterPro" id="IPR009784">
    <property type="entry name" value="DUF1349"/>
</dbReference>
<name>A0ABS1T8B6_9CLOT</name>
<gene>
    <name evidence="1" type="ORF">JK636_07485</name>
</gene>
<dbReference type="Pfam" id="PF07081">
    <property type="entry name" value="DUF1349"/>
    <property type="match status" value="1"/>
</dbReference>
<dbReference type="PANTHER" id="PTHR35332">
    <property type="entry name" value="REGULATION OF ENOLASE PROTEIN 1"/>
    <property type="match status" value="1"/>
</dbReference>
<sequence length="200" mass="23538">MFEFNPKEAKWFFEPQNYVIEKDRVEITTDPNTDFWQRTYYGFRNDNAHVLYITTDEKYFSFTVKAEFNSTVLFDQCGVAIYQNSDNWVKAGIEFHNNNTAWLGSVVTNHGYSDWATTDIGAFVKCVWYRLSRRESDYCIENSFDGITFKQMRIFHLFEGDKEINIGLLACSPNKNSFKAVFTEIKITDCLWKEHNPITN</sequence>
<dbReference type="PANTHER" id="PTHR35332:SF2">
    <property type="entry name" value="REGULATION OF ENOLASE PROTEIN 1"/>
    <property type="match status" value="1"/>
</dbReference>
<dbReference type="InterPro" id="IPR013320">
    <property type="entry name" value="ConA-like_dom_sf"/>
</dbReference>
<organism evidence="1 2">
    <name type="scientific">Clostridium rhizosphaerae</name>
    <dbReference type="NCBI Taxonomy" id="2803861"/>
    <lineage>
        <taxon>Bacteria</taxon>
        <taxon>Bacillati</taxon>
        <taxon>Bacillota</taxon>
        <taxon>Clostridia</taxon>
        <taxon>Eubacteriales</taxon>
        <taxon>Clostridiaceae</taxon>
        <taxon>Clostridium</taxon>
    </lineage>
</organism>
<dbReference type="Proteomes" id="UP000632377">
    <property type="component" value="Unassembled WGS sequence"/>
</dbReference>
<dbReference type="RefSeq" id="WP_202748196.1">
    <property type="nucleotide sequence ID" value="NZ_JAESWC010000002.1"/>
</dbReference>